<name>A0A124SBZ0_CYNCS</name>
<protein>
    <submittedName>
        <fullName evidence="1">Uncharacterized protein</fullName>
    </submittedName>
</protein>
<gene>
    <name evidence="1" type="ORF">Ccrd_005822</name>
</gene>
<dbReference type="Pfam" id="PF03140">
    <property type="entry name" value="DUF247"/>
    <property type="match status" value="1"/>
</dbReference>
<dbReference type="PANTHER" id="PTHR31170:SF25">
    <property type="entry name" value="BNAA09G04570D PROTEIN"/>
    <property type="match status" value="1"/>
</dbReference>
<dbReference type="Proteomes" id="UP000243975">
    <property type="component" value="Unassembled WGS sequence"/>
</dbReference>
<comment type="caution">
    <text evidence="1">The sequence shown here is derived from an EMBL/GenBank/DDBJ whole genome shotgun (WGS) entry which is preliminary data.</text>
</comment>
<dbReference type="Gramene" id="KVH92152">
    <property type="protein sequence ID" value="KVH92152"/>
    <property type="gene ID" value="Ccrd_005822"/>
</dbReference>
<keyword evidence="2" id="KW-1185">Reference proteome</keyword>
<dbReference type="InterPro" id="IPR004158">
    <property type="entry name" value="DUF247_pln"/>
</dbReference>
<sequence>MKEGDTELILRNLIACEQFSPQVHHQITSHHIYAAAMDMVINTQEDVAILVESKVIVNCMASNEEAAKLINHNQLSVAVQGRRRSSSEQHTSSIHPINYKGKIPFGMANATDDVELGSIQDPTVQFLLRCTQKQHKEFSPTSIQIIPSRIDYGNVNAVMIEHFVVTVGYRLKL</sequence>
<organism evidence="1 2">
    <name type="scientific">Cynara cardunculus var. scolymus</name>
    <name type="common">Globe artichoke</name>
    <name type="synonym">Cynara scolymus</name>
    <dbReference type="NCBI Taxonomy" id="59895"/>
    <lineage>
        <taxon>Eukaryota</taxon>
        <taxon>Viridiplantae</taxon>
        <taxon>Streptophyta</taxon>
        <taxon>Embryophyta</taxon>
        <taxon>Tracheophyta</taxon>
        <taxon>Spermatophyta</taxon>
        <taxon>Magnoliopsida</taxon>
        <taxon>eudicotyledons</taxon>
        <taxon>Gunneridae</taxon>
        <taxon>Pentapetalae</taxon>
        <taxon>asterids</taxon>
        <taxon>campanulids</taxon>
        <taxon>Asterales</taxon>
        <taxon>Asteraceae</taxon>
        <taxon>Carduoideae</taxon>
        <taxon>Cardueae</taxon>
        <taxon>Carduinae</taxon>
        <taxon>Cynara</taxon>
    </lineage>
</organism>
<evidence type="ECO:0000313" key="1">
    <source>
        <dbReference type="EMBL" id="KVH92152.1"/>
    </source>
</evidence>
<dbReference type="AlphaFoldDB" id="A0A124SBZ0"/>
<dbReference type="PANTHER" id="PTHR31170">
    <property type="entry name" value="BNAC04G53230D PROTEIN"/>
    <property type="match status" value="1"/>
</dbReference>
<proteinExistence type="predicted"/>
<evidence type="ECO:0000313" key="2">
    <source>
        <dbReference type="Proteomes" id="UP000243975"/>
    </source>
</evidence>
<reference evidence="1 2" key="1">
    <citation type="journal article" date="2016" name="Sci. Rep.">
        <title>The genome sequence of the outbreeding globe artichoke constructed de novo incorporating a phase-aware low-pass sequencing strategy of F1 progeny.</title>
        <authorList>
            <person name="Scaglione D."/>
            <person name="Reyes-Chin-Wo S."/>
            <person name="Acquadro A."/>
            <person name="Froenicke L."/>
            <person name="Portis E."/>
            <person name="Beitel C."/>
            <person name="Tirone M."/>
            <person name="Mauro R."/>
            <person name="Lo Monaco A."/>
            <person name="Mauromicale G."/>
            <person name="Faccioli P."/>
            <person name="Cattivelli L."/>
            <person name="Rieseberg L."/>
            <person name="Michelmore R."/>
            <person name="Lanteri S."/>
        </authorList>
    </citation>
    <scope>NUCLEOTIDE SEQUENCE [LARGE SCALE GENOMIC DNA]</scope>
    <source>
        <strain evidence="1">2C</strain>
    </source>
</reference>
<dbReference type="EMBL" id="LEKV01004843">
    <property type="protein sequence ID" value="KVH92152.1"/>
    <property type="molecule type" value="Genomic_DNA"/>
</dbReference>
<accession>A0A124SBZ0</accession>